<accession>A0A173R5S4</accession>
<dbReference type="InterPro" id="IPR010090">
    <property type="entry name" value="Phage_tape_meas"/>
</dbReference>
<keyword evidence="3" id="KW-0472">Membrane</keyword>
<dbReference type="Gene3D" id="1.10.287.1490">
    <property type="match status" value="1"/>
</dbReference>
<name>A0A173R5S4_9FIRM</name>
<sequence length="1263" mass="133560">MADHTLQSTIEIAGSLSPSLQSAINAAVSRLEEMSKETLEAAGASAQLAAKISTQETVLKNLEQGYADYIVTGQEGTEEAEQLANTIQELSGELTENRGTLDAAEKAARALSETMDDAGGEAETLRSTISKQEDTLQQLKQRYVDVATEQGETSDEARELARQIQDLSSELHENKTKLSDAEYAADKLDNSLEEVESSAKKADDGFTMFKATLANLAADAIMRAVDGIKNLAGNVIELGQNFTSTMSEVSAISGATGEDFEKLEACAREYGATTVFSASNAAEALKYMSLAGWDADQSTSALGGVLNLAAASGMELGAASDMVTDYLSAFAMEAGDAAYFADLLSYAQSHSNTTAEALGEAYKNCAANLNAAGQDVETVTSLLEGMANQGYKGSEAGTAMAAIMRDITNGMKDGAIKIGETSVAVMDAQGNFRDLTDILTEVEAATNGMGDAERAVALSSTFTADSTKGLNLILNEGMDKIAGYEEELRGASGSAEEMANIMNDNLSGDVAAMNSAFEELGLKIYDALESKLRAGVQFITNGVIPAIEWLGGHIPEVTIAVSGLGAVIAAMNWGTISSKIAMVKGALVKLAAALGGVSLPAIAIIAVITAVALAFTNLWKNNEEFRNKITAIWDGIKAKFDEFGQGIVDRLNALGFEFEDITEVMKAVWDGFCEVLAPIFEGVFQQISNILSEALDILTGLFDIFAGIFTGDWDMVWQGVQEVFGAVWDFVVATFENWISTFTSLADTVLGWFGTDWETVWTNVKTFFSDTWNAISSFFSGILTGIKTFFTDTWTAIVSFFSGILSGIYSSVTGTMTEIHDTFTNIWDSITGFLSGAWETIKNIVTVGIMAVKEIISAAFQIITLPFRFIWENCKDTVLSIWETIKSAIGEKIDAVKEKITTVTTAISNVASAAWNAISSTASSLWEGIKGTIGSKIDAAKEKVSTATSAITSVASSAWSSVSSTASSLWSTISSTVSSKISAARSAVSSATSTITSVASAAWSSVSSAASSKWESVRSTISNKLSSAKSTVSSLMSGITSTMSSGLSSALSTVTGKFSSIYSTISSKMSAARDAVGNAISALKSKFNFSWSLPHLKLPHVSISGSFSINPPSVPHFGISWYKDGGILTRPTIFGAAGNNLLAGGEAGAEAVVPLATLWDKLETMITSVFNTASTTGGSSGEGLTSTAGRLLTLDDFSLGSLADSGGVVVYYDFSGFTWSPQIQTEGTGDDTDDFMAKLKAHEAEFFDWLEEFIKMREVAQYA</sequence>
<evidence type="ECO:0000313" key="5">
    <source>
        <dbReference type="EMBL" id="CUM73096.1"/>
    </source>
</evidence>
<dbReference type="InterPro" id="IPR016024">
    <property type="entry name" value="ARM-type_fold"/>
</dbReference>
<evidence type="ECO:0000256" key="2">
    <source>
        <dbReference type="SAM" id="Coils"/>
    </source>
</evidence>
<organism evidence="5 6">
    <name type="scientific">Agathobacter rectalis</name>
    <dbReference type="NCBI Taxonomy" id="39491"/>
    <lineage>
        <taxon>Bacteria</taxon>
        <taxon>Bacillati</taxon>
        <taxon>Bacillota</taxon>
        <taxon>Clostridia</taxon>
        <taxon>Lachnospirales</taxon>
        <taxon>Lachnospiraceae</taxon>
        <taxon>Agathobacter</taxon>
    </lineage>
</organism>
<keyword evidence="2" id="KW-0175">Coiled coil</keyword>
<dbReference type="RefSeq" id="WP_055236844.1">
    <property type="nucleotide sequence ID" value="NZ_CYXM01000001.1"/>
</dbReference>
<dbReference type="NCBIfam" id="TIGR01760">
    <property type="entry name" value="tape_meas_TP901"/>
    <property type="match status" value="1"/>
</dbReference>
<dbReference type="Gene3D" id="1.20.120.20">
    <property type="entry name" value="Apolipoprotein"/>
    <property type="match status" value="2"/>
</dbReference>
<dbReference type="OrthoDB" id="28713at2"/>
<proteinExistence type="predicted"/>
<protein>
    <submittedName>
        <fullName evidence="5">Phage-related minor tail protein</fullName>
    </submittedName>
</protein>
<dbReference type="AlphaFoldDB" id="A0A173R5S4"/>
<evidence type="ECO:0000313" key="6">
    <source>
        <dbReference type="Proteomes" id="UP000095673"/>
    </source>
</evidence>
<feature type="coiled-coil region" evidence="2">
    <location>
        <begin position="87"/>
        <end position="198"/>
    </location>
</feature>
<evidence type="ECO:0000256" key="1">
    <source>
        <dbReference type="ARBA" id="ARBA00022612"/>
    </source>
</evidence>
<feature type="transmembrane region" description="Helical" evidence="3">
    <location>
        <begin position="557"/>
        <end position="574"/>
    </location>
</feature>
<keyword evidence="1" id="KW-1188">Viral release from host cell</keyword>
<dbReference type="SUPFAM" id="SSF48371">
    <property type="entry name" value="ARM repeat"/>
    <property type="match status" value="1"/>
</dbReference>
<dbReference type="PANTHER" id="PTHR37813:SF1">
    <property type="entry name" value="FELS-2 PROPHAGE PROTEIN"/>
    <property type="match status" value="1"/>
</dbReference>
<dbReference type="PANTHER" id="PTHR37813">
    <property type="entry name" value="FELS-2 PROPHAGE PROTEIN"/>
    <property type="match status" value="1"/>
</dbReference>
<evidence type="ECO:0000256" key="3">
    <source>
        <dbReference type="SAM" id="Phobius"/>
    </source>
</evidence>
<gene>
    <name evidence="5" type="ORF">ERS852580_00281</name>
</gene>
<feature type="domain" description="Phage tail tape measure protein" evidence="4">
    <location>
        <begin position="267"/>
        <end position="460"/>
    </location>
</feature>
<dbReference type="Proteomes" id="UP000095673">
    <property type="component" value="Unassembled WGS sequence"/>
</dbReference>
<reference evidence="5 6" key="1">
    <citation type="submission" date="2015-09" db="EMBL/GenBank/DDBJ databases">
        <authorList>
            <consortium name="Pathogen Informatics"/>
        </authorList>
    </citation>
    <scope>NUCLEOTIDE SEQUENCE [LARGE SCALE GENOMIC DNA]</scope>
    <source>
        <strain evidence="5 6">2789STDY5834968</strain>
    </source>
</reference>
<dbReference type="EMBL" id="CYXM01000001">
    <property type="protein sequence ID" value="CUM73096.1"/>
    <property type="molecule type" value="Genomic_DNA"/>
</dbReference>
<dbReference type="Pfam" id="PF10145">
    <property type="entry name" value="PhageMin_Tail"/>
    <property type="match status" value="1"/>
</dbReference>
<keyword evidence="3" id="KW-1133">Transmembrane helix</keyword>
<evidence type="ECO:0000259" key="4">
    <source>
        <dbReference type="Pfam" id="PF10145"/>
    </source>
</evidence>
<keyword evidence="3" id="KW-0812">Transmembrane</keyword>
<feature type="transmembrane region" description="Helical" evidence="3">
    <location>
        <begin position="586"/>
        <end position="619"/>
    </location>
</feature>